<proteinExistence type="predicted"/>
<evidence type="ECO:0000256" key="1">
    <source>
        <dbReference type="SAM" id="MobiDB-lite"/>
    </source>
</evidence>
<keyword evidence="3" id="KW-0032">Aminotransferase</keyword>
<dbReference type="Proteomes" id="UP001221597">
    <property type="component" value="Chromosome"/>
</dbReference>
<dbReference type="Gene3D" id="3.30.470.10">
    <property type="match status" value="1"/>
</dbReference>
<dbReference type="SUPFAM" id="SSF56752">
    <property type="entry name" value="D-aminoacid aminotransferase-like PLP-dependent enzymes"/>
    <property type="match status" value="1"/>
</dbReference>
<name>A0ABY8J149_9BACI</name>
<dbReference type="RefSeq" id="WP_283076612.1">
    <property type="nucleotide sequence ID" value="NZ_CP121671.1"/>
</dbReference>
<dbReference type="InterPro" id="IPR043132">
    <property type="entry name" value="BCAT-like_C"/>
</dbReference>
<dbReference type="PANTHER" id="PTHR11236">
    <property type="entry name" value="AMINOBENZOATE/ANTHRANILATE SYNTHASE"/>
    <property type="match status" value="1"/>
</dbReference>
<dbReference type="InterPro" id="IPR005802">
    <property type="entry name" value="ADC_synth_comp_1"/>
</dbReference>
<dbReference type="SUPFAM" id="SSF56322">
    <property type="entry name" value="ADC synthase"/>
    <property type="match status" value="1"/>
</dbReference>
<feature type="domain" description="Chorismate-utilising enzyme C-terminal" evidence="2">
    <location>
        <begin position="115"/>
        <end position="368"/>
    </location>
</feature>
<dbReference type="InterPro" id="IPR036038">
    <property type="entry name" value="Aminotransferase-like"/>
</dbReference>
<dbReference type="Pfam" id="PF01063">
    <property type="entry name" value="Aminotran_4"/>
    <property type="match status" value="1"/>
</dbReference>
<evidence type="ECO:0000313" key="3">
    <source>
        <dbReference type="EMBL" id="WFT74616.1"/>
    </source>
</evidence>
<dbReference type="Pfam" id="PF00425">
    <property type="entry name" value="Chorismate_bind"/>
    <property type="match status" value="1"/>
</dbReference>
<dbReference type="PRINTS" id="PR00095">
    <property type="entry name" value="ANTSNTHASEI"/>
</dbReference>
<reference evidence="3 4" key="1">
    <citation type="submission" date="2023-04" db="EMBL/GenBank/DDBJ databases">
        <title>Genome sequence of Halobacillus naozhouensis KACC 21980.</title>
        <authorList>
            <person name="Kim S."/>
            <person name="Heo J."/>
            <person name="Kwon S.-W."/>
        </authorList>
    </citation>
    <scope>NUCLEOTIDE SEQUENCE [LARGE SCALE GENOMIC DNA]</scope>
    <source>
        <strain evidence="3 4">KCTC 13234</strain>
    </source>
</reference>
<organism evidence="3 4">
    <name type="scientific">Halobacillus naozhouensis</name>
    <dbReference type="NCBI Taxonomy" id="554880"/>
    <lineage>
        <taxon>Bacteria</taxon>
        <taxon>Bacillati</taxon>
        <taxon>Bacillota</taxon>
        <taxon>Bacilli</taxon>
        <taxon>Bacillales</taxon>
        <taxon>Bacillaceae</taxon>
        <taxon>Halobacillus</taxon>
    </lineage>
</organism>
<evidence type="ECO:0000313" key="4">
    <source>
        <dbReference type="Proteomes" id="UP001221597"/>
    </source>
</evidence>
<protein>
    <submittedName>
        <fullName evidence="3">Aminodeoxychorismate synthase component I</fullName>
        <ecNumber evidence="3">2.6.1.85</ecNumber>
    </submittedName>
</protein>
<dbReference type="PANTHER" id="PTHR11236:SF50">
    <property type="entry name" value="AMINODEOXYCHORISMATE SYNTHASE COMPONENT 1"/>
    <property type="match status" value="1"/>
</dbReference>
<dbReference type="InterPro" id="IPR015890">
    <property type="entry name" value="Chorismate_C"/>
</dbReference>
<dbReference type="EC" id="2.6.1.85" evidence="3"/>
<dbReference type="InterPro" id="IPR001544">
    <property type="entry name" value="Aminotrans_IV"/>
</dbReference>
<dbReference type="Gene3D" id="3.20.10.10">
    <property type="entry name" value="D-amino Acid Aminotransferase, subunit A, domain 2"/>
    <property type="match status" value="1"/>
</dbReference>
<evidence type="ECO:0000259" key="2">
    <source>
        <dbReference type="Pfam" id="PF00425"/>
    </source>
</evidence>
<dbReference type="InterPro" id="IPR005801">
    <property type="entry name" value="ADC_synthase"/>
</dbReference>
<keyword evidence="4" id="KW-1185">Reference proteome</keyword>
<accession>A0ABY8J149</accession>
<dbReference type="NCBIfam" id="TIGR00553">
    <property type="entry name" value="pabB"/>
    <property type="match status" value="1"/>
</dbReference>
<gene>
    <name evidence="3" type="primary">pabB</name>
    <name evidence="3" type="ORF">P9989_20060</name>
</gene>
<keyword evidence="3" id="KW-0808">Transferase</keyword>
<dbReference type="InterPro" id="IPR019999">
    <property type="entry name" value="Anth_synth_I-like"/>
</dbReference>
<sequence>MNEPHLFFDFANQYGVNQPMLFTHPHHIIKANVLDEVQSAFAQVEAALAEGFYVAGCVSYEAAPAFDEALEVKPKGDWPLIWFGVFTEPELQFETSAVPSEEFSVSSWKMDATFDEYQGGIEKIKAAIERGDTYQVNYTTRLETAFEGDAFSFYKQLAGNQQSSYSAYLSLDDQRKILSASPELFFRKNGEHLVTKPMKGTAKRGRTLEEDEVSRRELSGSSKEQSENLMIVDLLRNDVGRLAVTGTVQTPKLFDIETYPTLHQMTSTVEGKLPKGTSMYQIFQALFPCGSITGAPKVSTMEYIASLESSPRDIYCGAIGYMTPHQEAVFNVPIRTVLLNQGKAVYGAGGGITWDSTTEGEYEELHTKARLLTEERPSFKLLETMKLSDGKYSLLNCHLNRIGQSARYFNYSFDEKHASAKLQQLARSHPQGLYKVRMLNDQWGDVELETDALNVSPEEVYCTVAHRPVDHTDPFLFHKTTHRRIYEQHQNNASDGSFAVLLWNERGELTEFTTANLVVKHKGEYSTPPISSGLLAGTLREELIARGQVKEQILYKDDLASFEEVWMVNGLRGWIKARVEEDK</sequence>
<feature type="region of interest" description="Disordered" evidence="1">
    <location>
        <begin position="197"/>
        <end position="224"/>
    </location>
</feature>
<dbReference type="Gene3D" id="3.60.120.10">
    <property type="entry name" value="Anthranilate synthase"/>
    <property type="match status" value="1"/>
</dbReference>
<dbReference type="EMBL" id="CP121671">
    <property type="protein sequence ID" value="WFT74616.1"/>
    <property type="molecule type" value="Genomic_DNA"/>
</dbReference>
<dbReference type="GO" id="GO:0046820">
    <property type="term" value="F:4-amino-4-deoxychorismate synthase activity"/>
    <property type="evidence" value="ECO:0007669"/>
    <property type="project" value="UniProtKB-EC"/>
</dbReference>
<dbReference type="InterPro" id="IPR043131">
    <property type="entry name" value="BCAT-like_N"/>
</dbReference>